<gene>
    <name evidence="3" type="ORF">LAFE_0H16952G</name>
</gene>
<keyword evidence="4" id="KW-1185">Reference proteome</keyword>
<dbReference type="InterPro" id="IPR000717">
    <property type="entry name" value="PCI_dom"/>
</dbReference>
<reference evidence="3 4" key="1">
    <citation type="submission" date="2016-03" db="EMBL/GenBank/DDBJ databases">
        <authorList>
            <person name="Devillers H."/>
        </authorList>
    </citation>
    <scope>NUCLEOTIDE SEQUENCE [LARGE SCALE GENOMIC DNA]</scope>
    <source>
        <strain evidence="3">CBS 6772</strain>
    </source>
</reference>
<evidence type="ECO:0000313" key="3">
    <source>
        <dbReference type="EMBL" id="SCW04592.1"/>
    </source>
</evidence>
<name>A0A1G4ML39_LACFM</name>
<feature type="region of interest" description="Disordered" evidence="1">
    <location>
        <begin position="1"/>
        <end position="59"/>
    </location>
</feature>
<proteinExistence type="predicted"/>
<dbReference type="EMBL" id="LT598491">
    <property type="protein sequence ID" value="SCW04592.1"/>
    <property type="molecule type" value="Genomic_DNA"/>
</dbReference>
<feature type="domain" description="PCI" evidence="2">
    <location>
        <begin position="360"/>
        <end position="542"/>
    </location>
</feature>
<organism evidence="3 4">
    <name type="scientific">Lachancea fermentati</name>
    <name type="common">Zygosaccharomyces fermentati</name>
    <dbReference type="NCBI Taxonomy" id="4955"/>
    <lineage>
        <taxon>Eukaryota</taxon>
        <taxon>Fungi</taxon>
        <taxon>Dikarya</taxon>
        <taxon>Ascomycota</taxon>
        <taxon>Saccharomycotina</taxon>
        <taxon>Saccharomycetes</taxon>
        <taxon>Saccharomycetales</taxon>
        <taxon>Saccharomycetaceae</taxon>
        <taxon>Lachancea</taxon>
    </lineage>
</organism>
<sequence>MSDEEGNYDEFMMSEDGELDSIEMEEESGEENGVVGDDDGVGSVEESEHGVLQGPHLPGTDELSAGVQELYETGKSFKEDQEFVAARQALRGVQDAVNAGAGANGSTTGAGATWWFRAQKQLVKSWLLEATYEGATPARRAGLLEELRALRVWLPGAALQRERATGSVLRLLERLVPGVEECFLFDEPATIARTPGVDMETLRFRLALLAEFEQLAATMQVADAAGSRRLREALRFKTLQTRVWVARCQHVNWRAKGDVDDGETGGMVDNELVAELQRTCAGDFDALALLLQCLLLRFLQGAPVDVDALRGCLAELQTLFSKLFSLSQRPRVLAAVHFGHCIVAMRDESPQGRARRVAECRDGFWECFKSLEEIGIARSLDNARFRDLALTGFVLAEMVVGCQRDAANERITPFELEQIKIVESAPLVQDLKRVYNSFKALDLPRFAASMQRLGHFRTHLGPLFSQVYQLARVQKLWNHVACLYTCISLSDIQQMLQIGDAMAMTRDELLTLLMKSIMNGSAKVYFKLDLTRDLVYFGDEYKNHFSAYTKSHYLARRAAEQELRCASFAPKQRGPRASVSLNQDAAQLRADKEWVDGVGVFDPPARLAGTNAVHFMDELQALREGKQHEDPPVFRRETKLPELLALVTESLG</sequence>
<protein>
    <submittedName>
        <fullName evidence="3">LAFE_0H16952g1_1</fullName>
    </submittedName>
</protein>
<dbReference type="PROSITE" id="PS50250">
    <property type="entry name" value="PCI"/>
    <property type="match status" value="1"/>
</dbReference>
<dbReference type="OrthoDB" id="4047547at2759"/>
<feature type="compositionally biased region" description="Acidic residues" evidence="1">
    <location>
        <begin position="1"/>
        <end position="40"/>
    </location>
</feature>
<evidence type="ECO:0000256" key="1">
    <source>
        <dbReference type="SAM" id="MobiDB-lite"/>
    </source>
</evidence>
<dbReference type="OMA" id="DFMMSDD"/>
<dbReference type="Proteomes" id="UP000190831">
    <property type="component" value="Chromosome H"/>
</dbReference>
<dbReference type="AlphaFoldDB" id="A0A1G4ML39"/>
<evidence type="ECO:0000259" key="2">
    <source>
        <dbReference type="PROSITE" id="PS50250"/>
    </source>
</evidence>
<evidence type="ECO:0000313" key="4">
    <source>
        <dbReference type="Proteomes" id="UP000190831"/>
    </source>
</evidence>
<accession>A0A1G4ML39</accession>
<dbReference type="STRING" id="4955.A0A1G4ML39"/>